<dbReference type="EC" id="2.7.13.3" evidence="2"/>
<feature type="modified residue" description="4-aspartylphosphate" evidence="5">
    <location>
        <position position="613"/>
    </location>
</feature>
<sequence length="681" mass="78226">MEVIKKIYKYSEPNLTLVGWMGFVGFPFYYYVWCYIFPQTYESLWLRIVGAILFSGIAFRKYFPKSLQKYIPAYYLVTVGLCLPFFFSYMMFMNNWSTVWTMSFMASIFLHILLVHDTRVMAAQAILCIAAAYLLAYVLNSSAPSVYVVWEYIPIFTFTYVFGTLFYFRNQAEHETKVSIAKSFGAGIAHEMRNPLSALKASFEVLNSIIPSKTKANGAYYHLSNQELDLIEEIVTDADETIQNANQTIDLLLTSIDETRVSTSTFRKHSMCEVVEGAIKSFPYKKAADEQAIKFIVLKDFDFLGSETLLRYSLYNLLKNAFYYQSSSDFHITVMLRSVGNYNQLIFRDSGAGIEPDVMEHIFKDFYTVGKSNSYGLGLPFCSKVMGAVGGDISCRSELGMWTEFILSFPRYDSTAVGKLKMELMRDKSILYIGNTTVLERHLLEQSFYKGYRLNSIDVTAALDKQEYEFEFDIVLVDLDSLSGQRDKFKVLESRLTFTEGRIVYLYDKRNTYHSDFDRHLTIFPIEKSYFLNNSQEVFNELMFESPLSDRNLVPKKATVYGKTIMIADDNHSLRTYTAIFLEKQGYHVIQAQDGEQAIQQLEEHPIDLVLMDIEMPKVDGIEATNVIRHSEHEYSDIPILAHTGDSSRISIDKIQSAGMNDYIIKPAEGTILMDKISDWL</sequence>
<evidence type="ECO:0000313" key="9">
    <source>
        <dbReference type="EMBL" id="CAH0536541.1"/>
    </source>
</evidence>
<feature type="transmembrane region" description="Helical" evidence="6">
    <location>
        <begin position="74"/>
        <end position="92"/>
    </location>
</feature>
<comment type="catalytic activity">
    <reaction evidence="1">
        <text>ATP + protein L-histidine = ADP + protein N-phospho-L-histidine.</text>
        <dbReference type="EC" id="2.7.13.3"/>
    </reaction>
</comment>
<dbReference type="SUPFAM" id="SSF52172">
    <property type="entry name" value="CheY-like"/>
    <property type="match status" value="1"/>
</dbReference>
<evidence type="ECO:0000259" key="8">
    <source>
        <dbReference type="PROSITE" id="PS50110"/>
    </source>
</evidence>
<feature type="domain" description="Response regulatory" evidence="8">
    <location>
        <begin position="564"/>
        <end position="681"/>
    </location>
</feature>
<dbReference type="InterPro" id="IPR005467">
    <property type="entry name" value="His_kinase_dom"/>
</dbReference>
<keyword evidence="10" id="KW-1185">Reference proteome</keyword>
<dbReference type="InterPro" id="IPR011006">
    <property type="entry name" value="CheY-like_superfamily"/>
</dbReference>
<dbReference type="Pfam" id="PF02518">
    <property type="entry name" value="HATPase_c"/>
    <property type="match status" value="1"/>
</dbReference>
<evidence type="ECO:0000259" key="7">
    <source>
        <dbReference type="PROSITE" id="PS50109"/>
    </source>
</evidence>
<proteinExistence type="predicted"/>
<dbReference type="PANTHER" id="PTHR43547:SF2">
    <property type="entry name" value="HYBRID SIGNAL TRANSDUCTION HISTIDINE KINASE C"/>
    <property type="match status" value="1"/>
</dbReference>
<dbReference type="InterPro" id="IPR001789">
    <property type="entry name" value="Sig_transdc_resp-reg_receiver"/>
</dbReference>
<comment type="caution">
    <text evidence="9">The sequence shown here is derived from an EMBL/GenBank/DDBJ whole genome shotgun (WGS) entry which is preliminary data.</text>
</comment>
<dbReference type="InterPro" id="IPR003594">
    <property type="entry name" value="HATPase_dom"/>
</dbReference>
<keyword evidence="3 5" id="KW-0597">Phosphoprotein</keyword>
<dbReference type="SUPFAM" id="SSF47384">
    <property type="entry name" value="Homodimeric domain of signal transducing histidine kinase"/>
    <property type="match status" value="1"/>
</dbReference>
<evidence type="ECO:0000256" key="1">
    <source>
        <dbReference type="ARBA" id="ARBA00000085"/>
    </source>
</evidence>
<name>A0ABM8ZZI5_9VIBR</name>
<dbReference type="RefSeq" id="WP_237359895.1">
    <property type="nucleotide sequence ID" value="NZ_CAKLDM010000001.1"/>
</dbReference>
<dbReference type="InterPro" id="IPR036890">
    <property type="entry name" value="HATPase_C_sf"/>
</dbReference>
<dbReference type="InterPro" id="IPR004358">
    <property type="entry name" value="Sig_transdc_His_kin-like_C"/>
</dbReference>
<feature type="transmembrane region" description="Helical" evidence="6">
    <location>
        <begin position="44"/>
        <end position="62"/>
    </location>
</feature>
<evidence type="ECO:0000256" key="5">
    <source>
        <dbReference type="PROSITE-ProRule" id="PRU00169"/>
    </source>
</evidence>
<dbReference type="PROSITE" id="PS50110">
    <property type="entry name" value="RESPONSE_REGULATORY"/>
    <property type="match status" value="1"/>
</dbReference>
<dbReference type="CDD" id="cd00082">
    <property type="entry name" value="HisKA"/>
    <property type="match status" value="1"/>
</dbReference>
<keyword evidence="9" id="KW-0418">Kinase</keyword>
<dbReference type="Gene3D" id="3.30.565.10">
    <property type="entry name" value="Histidine kinase-like ATPase, C-terminal domain"/>
    <property type="match status" value="1"/>
</dbReference>
<protein>
    <recommendedName>
        <fullName evidence="2">histidine kinase</fullName>
        <ecNumber evidence="2">2.7.13.3</ecNumber>
    </recommendedName>
</protein>
<gene>
    <name evidence="9" type="primary">cqsS</name>
    <name evidence="9" type="ORF">VMF7928_00492</name>
</gene>
<feature type="domain" description="Histidine kinase" evidence="7">
    <location>
        <begin position="187"/>
        <end position="413"/>
    </location>
</feature>
<dbReference type="InterPro" id="IPR036097">
    <property type="entry name" value="HisK_dim/P_sf"/>
</dbReference>
<dbReference type="SMART" id="SM00448">
    <property type="entry name" value="REC"/>
    <property type="match status" value="1"/>
</dbReference>
<dbReference type="InterPro" id="IPR003661">
    <property type="entry name" value="HisK_dim/P_dom"/>
</dbReference>
<evidence type="ECO:0000256" key="4">
    <source>
        <dbReference type="ARBA" id="ARBA00022801"/>
    </source>
</evidence>
<feature type="transmembrane region" description="Helical" evidence="6">
    <location>
        <begin position="145"/>
        <end position="168"/>
    </location>
</feature>
<accession>A0ABM8ZZI5</accession>
<organism evidence="9 10">
    <name type="scientific">Vibrio marisflavi CECT 7928</name>
    <dbReference type="NCBI Taxonomy" id="634439"/>
    <lineage>
        <taxon>Bacteria</taxon>
        <taxon>Pseudomonadati</taxon>
        <taxon>Pseudomonadota</taxon>
        <taxon>Gammaproteobacteria</taxon>
        <taxon>Vibrionales</taxon>
        <taxon>Vibrionaceae</taxon>
        <taxon>Vibrio</taxon>
    </lineage>
</organism>
<keyword evidence="6" id="KW-0812">Transmembrane</keyword>
<evidence type="ECO:0000256" key="6">
    <source>
        <dbReference type="SAM" id="Phobius"/>
    </source>
</evidence>
<dbReference type="SMART" id="SM00387">
    <property type="entry name" value="HATPase_c"/>
    <property type="match status" value="1"/>
</dbReference>
<feature type="transmembrane region" description="Helical" evidence="6">
    <location>
        <begin position="98"/>
        <end position="115"/>
    </location>
</feature>
<reference evidence="9" key="1">
    <citation type="submission" date="2021-11" db="EMBL/GenBank/DDBJ databases">
        <authorList>
            <person name="Rodrigo-Torres L."/>
            <person name="Arahal R. D."/>
            <person name="Lucena T."/>
        </authorList>
    </citation>
    <scope>NUCLEOTIDE SEQUENCE</scope>
    <source>
        <strain evidence="9">CECT 7928</strain>
    </source>
</reference>
<dbReference type="Gene3D" id="3.40.50.2300">
    <property type="match status" value="1"/>
</dbReference>
<dbReference type="SUPFAM" id="SSF55874">
    <property type="entry name" value="ATPase domain of HSP90 chaperone/DNA topoisomerase II/histidine kinase"/>
    <property type="match status" value="1"/>
</dbReference>
<evidence type="ECO:0000313" key="10">
    <source>
        <dbReference type="Proteomes" id="UP000838748"/>
    </source>
</evidence>
<dbReference type="PRINTS" id="PR00344">
    <property type="entry name" value="BCTRLSENSOR"/>
</dbReference>
<feature type="transmembrane region" description="Helical" evidence="6">
    <location>
        <begin position="15"/>
        <end position="38"/>
    </location>
</feature>
<dbReference type="EMBL" id="CAKLDM010000001">
    <property type="protein sequence ID" value="CAH0536541.1"/>
    <property type="molecule type" value="Genomic_DNA"/>
</dbReference>
<dbReference type="Gene3D" id="1.10.287.130">
    <property type="match status" value="1"/>
</dbReference>
<evidence type="ECO:0000256" key="3">
    <source>
        <dbReference type="ARBA" id="ARBA00022553"/>
    </source>
</evidence>
<keyword evidence="4" id="KW-0378">Hydrolase</keyword>
<keyword evidence="6" id="KW-0472">Membrane</keyword>
<keyword evidence="6" id="KW-1133">Transmembrane helix</keyword>
<dbReference type="GO" id="GO:0004673">
    <property type="term" value="F:protein histidine kinase activity"/>
    <property type="evidence" value="ECO:0007669"/>
    <property type="project" value="UniProtKB-EC"/>
</dbReference>
<feature type="transmembrane region" description="Helical" evidence="6">
    <location>
        <begin position="122"/>
        <end position="139"/>
    </location>
</feature>
<dbReference type="Proteomes" id="UP000838748">
    <property type="component" value="Unassembled WGS sequence"/>
</dbReference>
<dbReference type="PANTHER" id="PTHR43547">
    <property type="entry name" value="TWO-COMPONENT HISTIDINE KINASE"/>
    <property type="match status" value="1"/>
</dbReference>
<evidence type="ECO:0000256" key="2">
    <source>
        <dbReference type="ARBA" id="ARBA00012438"/>
    </source>
</evidence>
<dbReference type="Pfam" id="PF00072">
    <property type="entry name" value="Response_reg"/>
    <property type="match status" value="1"/>
</dbReference>
<dbReference type="PROSITE" id="PS50109">
    <property type="entry name" value="HIS_KIN"/>
    <property type="match status" value="1"/>
</dbReference>
<keyword evidence="9" id="KW-0808">Transferase</keyword>
<dbReference type="CDD" id="cd17546">
    <property type="entry name" value="REC_hyHK_CKI1_RcsC-like"/>
    <property type="match status" value="1"/>
</dbReference>